<evidence type="ECO:0000313" key="2">
    <source>
        <dbReference type="Proteomes" id="UP000886861"/>
    </source>
</evidence>
<evidence type="ECO:0000313" key="1">
    <source>
        <dbReference type="EMBL" id="HIV01384.1"/>
    </source>
</evidence>
<protein>
    <submittedName>
        <fullName evidence="1">Uncharacterized protein</fullName>
    </submittedName>
</protein>
<proteinExistence type="predicted"/>
<gene>
    <name evidence="1" type="ORF">IAA62_02385</name>
</gene>
<dbReference type="AlphaFoldDB" id="A0A9D1NEU3"/>
<accession>A0A9D1NEU3</accession>
<comment type="caution">
    <text evidence="1">The sequence shown here is derived from an EMBL/GenBank/DDBJ whole genome shotgun (WGS) entry which is preliminary data.</text>
</comment>
<dbReference type="Gene3D" id="3.40.630.40">
    <property type="entry name" value="Zn-dependent exopeptidases"/>
    <property type="match status" value="1"/>
</dbReference>
<name>A0A9D1NEU3_9FIRM</name>
<sequence>MKKINEIKELYSFFEKGTENSFEFELGKVQDIILSAPHAVSQTREGKVKFAEPESGIIAKLLNKYYGYTIIYKSKNMGDDANFDADSPYKKFLCEKCKKLKPLVVLDLHELSKTRECQVNIGSGYGNTVHNDAEIINNLINCLNREGIKKIVTDHPFASKTSTIATYVSKNAGIKAMQVELNYGYLTKSRKNLFSVIKAIHNFCTALRTQNEIRQKNIDISELYSLDEEFYKTQGQTDFEYSVGDSQIVISAPHAKAGMVNNKVKLSESMTGVICKVFNREFNFSTIYKSRDNNEDYSNSLKNSYKEILFKKLITKNTKLVLELHIINKDRFEDLLMFLPQKYDNFKTYQIINILNKNNIGKFSINSIFDQNKKARITNQVKGNSFKLQLCFNARLIEDKNKFENVILTLKDIISIFVD</sequence>
<reference evidence="1" key="1">
    <citation type="submission" date="2020-10" db="EMBL/GenBank/DDBJ databases">
        <authorList>
            <person name="Gilroy R."/>
        </authorList>
    </citation>
    <scope>NUCLEOTIDE SEQUENCE</scope>
    <source>
        <strain evidence="1">CHK186-9395</strain>
    </source>
</reference>
<dbReference type="EMBL" id="DVOJ01000008">
    <property type="protein sequence ID" value="HIV01384.1"/>
    <property type="molecule type" value="Genomic_DNA"/>
</dbReference>
<reference evidence="1" key="2">
    <citation type="journal article" date="2021" name="PeerJ">
        <title>Extensive microbial diversity within the chicken gut microbiome revealed by metagenomics and culture.</title>
        <authorList>
            <person name="Gilroy R."/>
            <person name="Ravi A."/>
            <person name="Getino M."/>
            <person name="Pursley I."/>
            <person name="Horton D.L."/>
            <person name="Alikhan N.F."/>
            <person name="Baker D."/>
            <person name="Gharbi K."/>
            <person name="Hall N."/>
            <person name="Watson M."/>
            <person name="Adriaenssens E.M."/>
            <person name="Foster-Nyarko E."/>
            <person name="Jarju S."/>
            <person name="Secka A."/>
            <person name="Antonio M."/>
            <person name="Oren A."/>
            <person name="Chaudhuri R.R."/>
            <person name="La Ragione R."/>
            <person name="Hildebrand F."/>
            <person name="Pallen M.J."/>
        </authorList>
    </citation>
    <scope>NUCLEOTIDE SEQUENCE</scope>
    <source>
        <strain evidence="1">CHK186-9395</strain>
    </source>
</reference>
<dbReference type="Proteomes" id="UP000886861">
    <property type="component" value="Unassembled WGS sequence"/>
</dbReference>
<organism evidence="1 2">
    <name type="scientific">Candidatus Caccopulliclostridium gallistercoris</name>
    <dbReference type="NCBI Taxonomy" id="2840719"/>
    <lineage>
        <taxon>Bacteria</taxon>
        <taxon>Bacillati</taxon>
        <taxon>Bacillota</taxon>
        <taxon>Clostridia</taxon>
        <taxon>Candidatus Caccopulliclostridium</taxon>
    </lineage>
</organism>